<reference evidence="1 2" key="1">
    <citation type="submission" date="2017-09" db="EMBL/GenBank/DDBJ databases">
        <authorList>
            <person name="Varghese N."/>
            <person name="Submissions S."/>
        </authorList>
    </citation>
    <scope>NUCLEOTIDE SEQUENCE [LARGE SCALE GENOMIC DNA]</scope>
    <source>
        <strain evidence="1 2">OK806</strain>
    </source>
</reference>
<dbReference type="Proteomes" id="UP000219522">
    <property type="component" value="Unassembled WGS sequence"/>
</dbReference>
<dbReference type="EMBL" id="OCSU01000001">
    <property type="protein sequence ID" value="SOE52835.1"/>
    <property type="molecule type" value="Genomic_DNA"/>
</dbReference>
<proteinExistence type="predicted"/>
<keyword evidence="2" id="KW-1185">Reference proteome</keyword>
<accession>A0A7Z7N0I5</accession>
<name>A0A7Z7N0I5_9BURK</name>
<evidence type="ECO:0000313" key="2">
    <source>
        <dbReference type="Proteomes" id="UP000219522"/>
    </source>
</evidence>
<sequence length="83" mass="9440">MANGENSLRRLIDKWLGHCASGTVRVMKFGRTARSRSRYVRVGGGSENRWAIIFFRHDDGSWKVYPPRADVPAMSVYNLAALR</sequence>
<gene>
    <name evidence="1" type="ORF">SAMN05446927_0545</name>
</gene>
<organism evidence="1 2">
    <name type="scientific">Caballeronia arationis</name>
    <dbReference type="NCBI Taxonomy" id="1777142"/>
    <lineage>
        <taxon>Bacteria</taxon>
        <taxon>Pseudomonadati</taxon>
        <taxon>Pseudomonadota</taxon>
        <taxon>Betaproteobacteria</taxon>
        <taxon>Burkholderiales</taxon>
        <taxon>Burkholderiaceae</taxon>
        <taxon>Caballeronia</taxon>
    </lineage>
</organism>
<comment type="caution">
    <text evidence="1">The sequence shown here is derived from an EMBL/GenBank/DDBJ whole genome shotgun (WGS) entry which is preliminary data.</text>
</comment>
<dbReference type="AlphaFoldDB" id="A0A7Z7N0I5"/>
<evidence type="ECO:0000313" key="1">
    <source>
        <dbReference type="EMBL" id="SOE52835.1"/>
    </source>
</evidence>
<protein>
    <submittedName>
        <fullName evidence="1">Uncharacterized protein</fullName>
    </submittedName>
</protein>